<keyword evidence="1" id="KW-0812">Transmembrane</keyword>
<dbReference type="OrthoDB" id="6340447at2759"/>
<comment type="caution">
    <text evidence="2">The sequence shown here is derived from an EMBL/GenBank/DDBJ whole genome shotgun (WGS) entry which is preliminary data.</text>
</comment>
<dbReference type="AlphaFoldDB" id="A0A164VNJ7"/>
<keyword evidence="1" id="KW-1133">Transmembrane helix</keyword>
<keyword evidence="3" id="KW-1185">Reference proteome</keyword>
<feature type="transmembrane region" description="Helical" evidence="1">
    <location>
        <begin position="12"/>
        <end position="35"/>
    </location>
</feature>
<evidence type="ECO:0000313" key="2">
    <source>
        <dbReference type="EMBL" id="KZS12497.1"/>
    </source>
</evidence>
<feature type="transmembrane region" description="Helical" evidence="1">
    <location>
        <begin position="55"/>
        <end position="75"/>
    </location>
</feature>
<keyword evidence="1" id="KW-0472">Membrane</keyword>
<dbReference type="Proteomes" id="UP000076858">
    <property type="component" value="Unassembled WGS sequence"/>
</dbReference>
<evidence type="ECO:0000313" key="3">
    <source>
        <dbReference type="Proteomes" id="UP000076858"/>
    </source>
</evidence>
<proteinExistence type="predicted"/>
<reference evidence="2 3" key="1">
    <citation type="submission" date="2016-03" db="EMBL/GenBank/DDBJ databases">
        <title>EvidentialGene: Evidence-directed Construction of Genes on Genomes.</title>
        <authorList>
            <person name="Gilbert D.G."/>
            <person name="Choi J.-H."/>
            <person name="Mockaitis K."/>
            <person name="Colbourne J."/>
            <person name="Pfrender M."/>
        </authorList>
    </citation>
    <scope>NUCLEOTIDE SEQUENCE [LARGE SCALE GENOMIC DNA]</scope>
    <source>
        <strain evidence="2 3">Xinb3</strain>
        <tissue evidence="2">Complete organism</tissue>
    </source>
</reference>
<dbReference type="EMBL" id="LRGB01001361">
    <property type="protein sequence ID" value="KZS12497.1"/>
    <property type="molecule type" value="Genomic_DNA"/>
</dbReference>
<sequence>MVSYTRLSPNLFRGLSVTNIVLWIICTGLVTAITIRYTNLGAGYTENSVGNLDYVFAGLWSSLFYGIGGLVGLCASYECKKHQMKVVAVLCGLGFCGAIAAAGISGHIAVYITENKDDTNNTICHPDVFYPPVFTEVQLEQDCKVWAILEYMLMSYSIAAAVINAILLVSVVIAVTGPKKQSNFV</sequence>
<organism evidence="2 3">
    <name type="scientific">Daphnia magna</name>
    <dbReference type="NCBI Taxonomy" id="35525"/>
    <lineage>
        <taxon>Eukaryota</taxon>
        <taxon>Metazoa</taxon>
        <taxon>Ecdysozoa</taxon>
        <taxon>Arthropoda</taxon>
        <taxon>Crustacea</taxon>
        <taxon>Branchiopoda</taxon>
        <taxon>Diplostraca</taxon>
        <taxon>Cladocera</taxon>
        <taxon>Anomopoda</taxon>
        <taxon>Daphniidae</taxon>
        <taxon>Daphnia</taxon>
    </lineage>
</organism>
<gene>
    <name evidence="2" type="ORF">APZ42_022639</name>
</gene>
<feature type="transmembrane region" description="Helical" evidence="1">
    <location>
        <begin position="87"/>
        <end position="112"/>
    </location>
</feature>
<protein>
    <submittedName>
        <fullName evidence="2">Uncharacterized protein</fullName>
    </submittedName>
</protein>
<feature type="transmembrane region" description="Helical" evidence="1">
    <location>
        <begin position="154"/>
        <end position="175"/>
    </location>
</feature>
<evidence type="ECO:0000256" key="1">
    <source>
        <dbReference type="SAM" id="Phobius"/>
    </source>
</evidence>
<name>A0A164VNJ7_9CRUS</name>
<accession>A0A164VNJ7</accession>